<organism evidence="1">
    <name type="scientific">Candidatus Nitrotoga fabula</name>
    <dbReference type="NCBI Taxonomy" id="2182327"/>
    <lineage>
        <taxon>Bacteria</taxon>
        <taxon>Pseudomonadati</taxon>
        <taxon>Pseudomonadota</taxon>
        <taxon>Betaproteobacteria</taxon>
        <taxon>Nitrosomonadales</taxon>
        <taxon>Gallionellaceae</taxon>
        <taxon>Candidatus Nitrotoga</taxon>
    </lineage>
</organism>
<dbReference type="EMBL" id="LS423452">
    <property type="protein sequence ID" value="SPS04584.1"/>
    <property type="molecule type" value="Genomic_DNA"/>
</dbReference>
<protein>
    <submittedName>
        <fullName evidence="1">Uncharacterized protein</fullName>
    </submittedName>
</protein>
<gene>
    <name evidence="1" type="ORF">NITFAB_0173</name>
</gene>
<proteinExistence type="predicted"/>
<name>A0A2X0RAI2_9PROT</name>
<evidence type="ECO:0000313" key="1">
    <source>
        <dbReference type="EMBL" id="SPS04584.1"/>
    </source>
</evidence>
<reference evidence="1" key="1">
    <citation type="submission" date="2018-05" db="EMBL/GenBank/DDBJ databases">
        <authorList>
            <person name="Lanie J.A."/>
            <person name="Ng W.-L."/>
            <person name="Kazmierczak K.M."/>
            <person name="Andrzejewski T.M."/>
            <person name="Davidsen T.M."/>
            <person name="Wayne K.J."/>
            <person name="Tettelin H."/>
            <person name="Glass J.I."/>
            <person name="Rusch D."/>
            <person name="Podicherti R."/>
            <person name="Tsui H.-C.T."/>
            <person name="Winkler M.E."/>
        </authorList>
    </citation>
    <scope>NUCLEOTIDE SEQUENCE</scope>
    <source>
        <strain evidence="1">KNB</strain>
    </source>
</reference>
<accession>A0A2X0RAI2</accession>
<dbReference type="AlphaFoldDB" id="A0A2X0RAI2"/>
<sequence length="47" mass="5282">MELGVKFLQGMFLLILNDNSQSNIALKAIYLYPIASAKPKAIQTDWL</sequence>